<dbReference type="Gene3D" id="3.30.750.24">
    <property type="entry name" value="STAS domain"/>
    <property type="match status" value="1"/>
</dbReference>
<dbReference type="SUPFAM" id="SSF55781">
    <property type="entry name" value="GAF domain-like"/>
    <property type="match status" value="1"/>
</dbReference>
<dbReference type="InterPro" id="IPR029016">
    <property type="entry name" value="GAF-like_dom_sf"/>
</dbReference>
<dbReference type="EMBL" id="CP129113">
    <property type="protein sequence ID" value="WLV25219.1"/>
    <property type="molecule type" value="Genomic_DNA"/>
</dbReference>
<keyword evidence="3" id="KW-1185">Reference proteome</keyword>
<feature type="domain" description="STAS" evidence="1">
    <location>
        <begin position="163"/>
        <end position="251"/>
    </location>
</feature>
<evidence type="ECO:0000259" key="1">
    <source>
        <dbReference type="PROSITE" id="PS50801"/>
    </source>
</evidence>
<dbReference type="InterPro" id="IPR051932">
    <property type="entry name" value="Bact_StressResp_Reg"/>
</dbReference>
<sequence length="281" mass="31958">MEEARKYGSNDSLIKVSNMLFKTLVDQLNVNTAYIAKREYDQMDVINSFNRNKVLVTNDMVVDYKESNCKYVIENDKKIQFFTNLMTHRETKNRSITKQLQAKAFLGVALNSSTGVEFGTLCVADQEEKEFSEEDIKYIRTIGDVLSFIIELDDTYEDVGMLSVPIIPISSSIAILALQGNISSTRGLKISECVLDYVTEKQIDYLIIDLSEMKRNYKEFLDSINRLISSLKLMGIDVMLSGVSPELASVFIYSTSSIEAEYVQCIEKGLDKLGFELREKR</sequence>
<dbReference type="InterPro" id="IPR003018">
    <property type="entry name" value="GAF"/>
</dbReference>
<dbReference type="PANTHER" id="PTHR33745">
    <property type="entry name" value="RSBT ANTAGONIST PROTEIN RSBS-RELATED"/>
    <property type="match status" value="1"/>
</dbReference>
<dbReference type="InterPro" id="IPR036513">
    <property type="entry name" value="STAS_dom_sf"/>
</dbReference>
<proteinExistence type="predicted"/>
<name>A0ABY9KX58_9BACI</name>
<evidence type="ECO:0000313" key="3">
    <source>
        <dbReference type="Proteomes" id="UP001180087"/>
    </source>
</evidence>
<dbReference type="CDD" id="cd07041">
    <property type="entry name" value="STAS_RsbR_RsbS_like"/>
    <property type="match status" value="1"/>
</dbReference>
<accession>A0ABY9KX58</accession>
<dbReference type="Gene3D" id="3.30.450.40">
    <property type="match status" value="1"/>
</dbReference>
<dbReference type="RefSeq" id="WP_348029004.1">
    <property type="nucleotide sequence ID" value="NZ_CP129113.1"/>
</dbReference>
<reference evidence="2" key="1">
    <citation type="submission" date="2023-06" db="EMBL/GenBank/DDBJ databases">
        <title>A Treasure from Seagulls: Isolation and Description of Aciduricobacillus qingdaonensis gen. nov., sp. nov., a Rare Obligately Uric Acid-utilizing Member in the Family Bacillaceae.</title>
        <authorList>
            <person name="Liu W."/>
            <person name="Wang B."/>
        </authorList>
    </citation>
    <scope>NUCLEOTIDE SEQUENCE</scope>
    <source>
        <strain evidence="2">44XB</strain>
    </source>
</reference>
<dbReference type="PROSITE" id="PS50801">
    <property type="entry name" value="STAS"/>
    <property type="match status" value="1"/>
</dbReference>
<protein>
    <submittedName>
        <fullName evidence="2">Anti-anti-sigma factor</fullName>
    </submittedName>
</protein>
<evidence type="ECO:0000313" key="2">
    <source>
        <dbReference type="EMBL" id="WLV25219.1"/>
    </source>
</evidence>
<organism evidence="2 3">
    <name type="scientific">Aciduricibacillus chroicocephali</name>
    <dbReference type="NCBI Taxonomy" id="3054939"/>
    <lineage>
        <taxon>Bacteria</taxon>
        <taxon>Bacillati</taxon>
        <taxon>Bacillota</taxon>
        <taxon>Bacilli</taxon>
        <taxon>Bacillales</taxon>
        <taxon>Bacillaceae</taxon>
        <taxon>Aciduricibacillus</taxon>
    </lineage>
</organism>
<dbReference type="InterPro" id="IPR002645">
    <property type="entry name" value="STAS_dom"/>
</dbReference>
<gene>
    <name evidence="2" type="ORF">QR721_03025</name>
</gene>
<dbReference type="Proteomes" id="UP001180087">
    <property type="component" value="Chromosome"/>
</dbReference>
<dbReference type="PANTHER" id="PTHR33745:SF8">
    <property type="entry name" value="BLUE-LIGHT PHOTORECEPTOR"/>
    <property type="match status" value="1"/>
</dbReference>
<dbReference type="Pfam" id="PF01740">
    <property type="entry name" value="STAS"/>
    <property type="match status" value="1"/>
</dbReference>
<dbReference type="Pfam" id="PF01590">
    <property type="entry name" value="GAF"/>
    <property type="match status" value="1"/>
</dbReference>
<dbReference type="SUPFAM" id="SSF52091">
    <property type="entry name" value="SpoIIaa-like"/>
    <property type="match status" value="1"/>
</dbReference>